<dbReference type="InterPro" id="IPR016064">
    <property type="entry name" value="NAD/diacylglycerol_kinase_sf"/>
</dbReference>
<dbReference type="GO" id="GO:0003951">
    <property type="term" value="F:NAD+ kinase activity"/>
    <property type="evidence" value="ECO:0007669"/>
    <property type="project" value="UniProtKB-EC"/>
</dbReference>
<dbReference type="GO" id="GO:0005739">
    <property type="term" value="C:mitochondrion"/>
    <property type="evidence" value="ECO:0007669"/>
    <property type="project" value="TreeGrafter"/>
</dbReference>
<dbReference type="AlphaFoldDB" id="A0A6H5GQU9"/>
<dbReference type="GO" id="GO:0006741">
    <property type="term" value="P:NADP+ biosynthetic process"/>
    <property type="evidence" value="ECO:0007669"/>
    <property type="project" value="InterPro"/>
</dbReference>
<accession>A0A6H5GQU9</accession>
<dbReference type="Pfam" id="PF01513">
    <property type="entry name" value="NAD_kinase"/>
    <property type="match status" value="1"/>
</dbReference>
<name>A0A6H5GQU9_9HEMI</name>
<evidence type="ECO:0000256" key="2">
    <source>
        <dbReference type="ARBA" id="ARBA00012120"/>
    </source>
</evidence>
<comment type="similarity">
    <text evidence="1">Belongs to the NAD kinase family.</text>
</comment>
<dbReference type="PANTHER" id="PTHR13158">
    <property type="match status" value="1"/>
</dbReference>
<dbReference type="PANTHER" id="PTHR13158:SF5">
    <property type="entry name" value="NAD KINASE 2, MITOCHONDRIAL"/>
    <property type="match status" value="1"/>
</dbReference>
<proteinExistence type="inferred from homology"/>
<evidence type="ECO:0000256" key="1">
    <source>
        <dbReference type="ARBA" id="ARBA00010995"/>
    </source>
</evidence>
<dbReference type="OrthoDB" id="185618at2759"/>
<gene>
    <name evidence="3" type="ORF">NTEN_LOCUS11911</name>
</gene>
<organism evidence="3 4">
    <name type="scientific">Nesidiocoris tenuis</name>
    <dbReference type="NCBI Taxonomy" id="355587"/>
    <lineage>
        <taxon>Eukaryota</taxon>
        <taxon>Metazoa</taxon>
        <taxon>Ecdysozoa</taxon>
        <taxon>Arthropoda</taxon>
        <taxon>Hexapoda</taxon>
        <taxon>Insecta</taxon>
        <taxon>Pterygota</taxon>
        <taxon>Neoptera</taxon>
        <taxon>Paraneoptera</taxon>
        <taxon>Hemiptera</taxon>
        <taxon>Heteroptera</taxon>
        <taxon>Panheteroptera</taxon>
        <taxon>Cimicomorpha</taxon>
        <taxon>Miridae</taxon>
        <taxon>Dicyphina</taxon>
        <taxon>Nesidiocoris</taxon>
    </lineage>
</organism>
<evidence type="ECO:0000313" key="3">
    <source>
        <dbReference type="EMBL" id="CAB0006434.1"/>
    </source>
</evidence>
<dbReference type="SUPFAM" id="SSF111331">
    <property type="entry name" value="NAD kinase/diacylglycerol kinase-like"/>
    <property type="match status" value="1"/>
</dbReference>
<dbReference type="EC" id="2.7.1.23" evidence="2"/>
<dbReference type="EMBL" id="CADCXU010017655">
    <property type="protein sequence ID" value="CAB0006434.1"/>
    <property type="molecule type" value="Genomic_DNA"/>
</dbReference>
<dbReference type="Gene3D" id="3.40.50.10330">
    <property type="entry name" value="Probable inorganic polyphosphate/atp-NAD kinase, domain 1"/>
    <property type="match status" value="1"/>
</dbReference>
<protein>
    <recommendedName>
        <fullName evidence="2">NAD(+) kinase</fullName>
        <ecNumber evidence="2">2.7.1.23</ecNumber>
    </recommendedName>
</protein>
<sequence length="331" mass="37129">MLNQQNAREICYERTFSSDCSPRGVKLKKILLLKKRTRYELEKLSYPQLSYDEYDRCLRIRGTDLESLLQTTKIHQQLSDKLESNLRNAGFQVVVIDRTQYTPDAIEWADLIVTAGGDGTFLIAASEIQNRDKPLLGFNTNPSKSTGYLCLPCSVNNEAVVNRLKNVFFAEKRPSLVSNFIVSLPGLPRTHVKCSGVCVSTGTGSTSWHMSMNRISMTKPVANTLLPSNFIKIVVINAQKIHEFFCKYLPDDPRVHYTIRDMIVSPITPDPSGILPGDFTTTMSVASKCYTADVVVDGTHAWPFNDGTQAELSTRPEIALRTLHFPNLSFE</sequence>
<dbReference type="Proteomes" id="UP000479000">
    <property type="component" value="Unassembled WGS sequence"/>
</dbReference>
<dbReference type="InterPro" id="IPR002504">
    <property type="entry name" value="NADK"/>
</dbReference>
<keyword evidence="4" id="KW-1185">Reference proteome</keyword>
<dbReference type="GO" id="GO:0019674">
    <property type="term" value="P:NAD+ metabolic process"/>
    <property type="evidence" value="ECO:0007669"/>
    <property type="project" value="TreeGrafter"/>
</dbReference>
<evidence type="ECO:0000313" key="4">
    <source>
        <dbReference type="Proteomes" id="UP000479000"/>
    </source>
</evidence>
<dbReference type="InterPro" id="IPR017438">
    <property type="entry name" value="ATP-NAD_kinase_N"/>
</dbReference>
<reference evidence="3 4" key="1">
    <citation type="submission" date="2020-02" db="EMBL/GenBank/DDBJ databases">
        <authorList>
            <person name="Ferguson B K."/>
        </authorList>
    </citation>
    <scope>NUCLEOTIDE SEQUENCE [LARGE SCALE GENOMIC DNA]</scope>
</reference>